<keyword evidence="3" id="KW-0119">Carbohydrate metabolism</keyword>
<dbReference type="InterPro" id="IPR043129">
    <property type="entry name" value="ATPase_NBD"/>
</dbReference>
<protein>
    <submittedName>
        <fullName evidence="5">ROK family transcriptional regulator</fullName>
    </submittedName>
</protein>
<dbReference type="Pfam" id="PF00480">
    <property type="entry name" value="ROK"/>
    <property type="match status" value="1"/>
</dbReference>
<dbReference type="Gene3D" id="1.10.10.10">
    <property type="entry name" value="Winged helix-like DNA-binding domain superfamily/Winged helix DNA-binding domain"/>
    <property type="match status" value="1"/>
</dbReference>
<evidence type="ECO:0000256" key="3">
    <source>
        <dbReference type="ARBA" id="ARBA00022629"/>
    </source>
</evidence>
<keyword evidence="3" id="KW-0859">Xylose metabolism</keyword>
<dbReference type="PROSITE" id="PS01125">
    <property type="entry name" value="ROK"/>
    <property type="match status" value="1"/>
</dbReference>
<dbReference type="GO" id="GO:0042732">
    <property type="term" value="P:D-xylose metabolic process"/>
    <property type="evidence" value="ECO:0007669"/>
    <property type="project" value="UniProtKB-KW"/>
</dbReference>
<evidence type="ECO:0000256" key="4">
    <source>
        <dbReference type="ARBA" id="ARBA00023125"/>
    </source>
</evidence>
<name>A0AA95JHF0_9BACL</name>
<comment type="similarity">
    <text evidence="2">Belongs to the ROK (NagC/XylR) family.</text>
</comment>
<keyword evidence="6" id="KW-1185">Reference proteome</keyword>
<dbReference type="Pfam" id="PF13412">
    <property type="entry name" value="HTH_24"/>
    <property type="match status" value="1"/>
</dbReference>
<dbReference type="InterPro" id="IPR036388">
    <property type="entry name" value="WH-like_DNA-bd_sf"/>
</dbReference>
<dbReference type="PANTHER" id="PTHR18964">
    <property type="entry name" value="ROK (REPRESSOR, ORF, KINASE) FAMILY"/>
    <property type="match status" value="1"/>
</dbReference>
<gene>
    <name evidence="5" type="ORF">P0Y55_07915</name>
</gene>
<organism evidence="5 6">
    <name type="scientific">Candidatus Cohnella colombiensis</name>
    <dbReference type="NCBI Taxonomy" id="3121368"/>
    <lineage>
        <taxon>Bacteria</taxon>
        <taxon>Bacillati</taxon>
        <taxon>Bacillota</taxon>
        <taxon>Bacilli</taxon>
        <taxon>Bacillales</taxon>
        <taxon>Paenibacillaceae</taxon>
        <taxon>Cohnella</taxon>
    </lineage>
</organism>
<dbReference type="SUPFAM" id="SSF46785">
    <property type="entry name" value="Winged helix' DNA-binding domain"/>
    <property type="match status" value="1"/>
</dbReference>
<dbReference type="GO" id="GO:0003677">
    <property type="term" value="F:DNA binding"/>
    <property type="evidence" value="ECO:0007669"/>
    <property type="project" value="UniProtKB-KW"/>
</dbReference>
<evidence type="ECO:0000313" key="5">
    <source>
        <dbReference type="EMBL" id="WEK55960.1"/>
    </source>
</evidence>
<evidence type="ECO:0000313" key="6">
    <source>
        <dbReference type="Proteomes" id="UP001178662"/>
    </source>
</evidence>
<dbReference type="PANTHER" id="PTHR18964:SF149">
    <property type="entry name" value="BIFUNCTIONAL UDP-N-ACETYLGLUCOSAMINE 2-EPIMERASE_N-ACETYLMANNOSAMINE KINASE"/>
    <property type="match status" value="1"/>
</dbReference>
<accession>A0AA95JHF0</accession>
<dbReference type="InterPro" id="IPR036390">
    <property type="entry name" value="WH_DNA-bd_sf"/>
</dbReference>
<dbReference type="Gene3D" id="3.30.420.40">
    <property type="match status" value="2"/>
</dbReference>
<dbReference type="AlphaFoldDB" id="A0AA95JHF0"/>
<dbReference type="SUPFAM" id="SSF53067">
    <property type="entry name" value="Actin-like ATPase domain"/>
    <property type="match status" value="1"/>
</dbReference>
<keyword evidence="4" id="KW-0238">DNA-binding</keyword>
<sequence length="402" mass="44419">MKLIQELNRSIILNMIREYGPISRSEIAERNGISPSTVAAAVTDLMKERFVYEAGTGNSKGGRKPIMLRFSPDNHYILGVSITNSNVTFAEMNMEAIIRRKSISNIDHLDNQMVIPHLLNLLEKFICKCPTDKECKGISVIVPGIVDTSKGIIHLNTNINLKDVRLKEMIEERFKITTWVENDTNAIVLAEKKFGKYNMYNNLLFVTIGEGVGAGIIMNESIFRGGRGDAGEFGHTSIDRDGIRCDCGNIGCLENYVSWSAVHSRIVSLISKGRSTEMADAVQNNIALITPAVFRNAVMKGDSLATDIMTEVADYLSVGIVNLIHLFNPELIIIGGSIGQDNEVLIQKIDSYVRKHALTVFIENLKIYPTTLGEDTELVGAGSILLQDLFLFSLSSDAGIYR</sequence>
<evidence type="ECO:0000256" key="1">
    <source>
        <dbReference type="ARBA" id="ARBA00002486"/>
    </source>
</evidence>
<dbReference type="InterPro" id="IPR011991">
    <property type="entry name" value="ArsR-like_HTH"/>
</dbReference>
<dbReference type="CDD" id="cd00090">
    <property type="entry name" value="HTH_ARSR"/>
    <property type="match status" value="1"/>
</dbReference>
<comment type="function">
    <text evidence="1">Transcriptional repressor of xylose-utilizing enzymes.</text>
</comment>
<evidence type="ECO:0000256" key="2">
    <source>
        <dbReference type="ARBA" id="ARBA00006479"/>
    </source>
</evidence>
<proteinExistence type="inferred from homology"/>
<reference evidence="5" key="1">
    <citation type="submission" date="2023-03" db="EMBL/GenBank/DDBJ databases">
        <title>Andean soil-derived lignocellulolytic bacterial consortium as a source of novel taxa and putative plastic-active enzymes.</title>
        <authorList>
            <person name="Diaz-Garcia L."/>
            <person name="Chuvochina M."/>
            <person name="Feuerriegel G."/>
            <person name="Bunk B."/>
            <person name="Sproer C."/>
            <person name="Streit W.R."/>
            <person name="Rodriguez L.M."/>
            <person name="Overmann J."/>
            <person name="Jimenez D.J."/>
        </authorList>
    </citation>
    <scope>NUCLEOTIDE SEQUENCE</scope>
    <source>
        <strain evidence="5">MAG 2441</strain>
    </source>
</reference>
<dbReference type="InterPro" id="IPR049874">
    <property type="entry name" value="ROK_cs"/>
</dbReference>
<dbReference type="EMBL" id="CP119317">
    <property type="protein sequence ID" value="WEK55960.1"/>
    <property type="molecule type" value="Genomic_DNA"/>
</dbReference>
<dbReference type="InterPro" id="IPR000600">
    <property type="entry name" value="ROK"/>
</dbReference>
<dbReference type="Proteomes" id="UP001178662">
    <property type="component" value="Chromosome"/>
</dbReference>